<feature type="compositionally biased region" description="Polar residues" evidence="7">
    <location>
        <begin position="45"/>
        <end position="60"/>
    </location>
</feature>
<dbReference type="PROSITE" id="PS50845">
    <property type="entry name" value="RETICULON"/>
    <property type="match status" value="1"/>
</dbReference>
<dbReference type="EMBL" id="CM010722">
    <property type="protein sequence ID" value="RZC73586.1"/>
    <property type="molecule type" value="Genomic_DNA"/>
</dbReference>
<protein>
    <recommendedName>
        <fullName evidence="6">Reticulon-like protein</fullName>
    </recommendedName>
</protein>
<gene>
    <name evidence="9" type="ORF">C5167_049066</name>
</gene>
<evidence type="ECO:0000256" key="4">
    <source>
        <dbReference type="ARBA" id="ARBA00022989"/>
    </source>
</evidence>
<evidence type="ECO:0000313" key="10">
    <source>
        <dbReference type="Proteomes" id="UP000316621"/>
    </source>
</evidence>
<keyword evidence="2 6" id="KW-0812">Transmembrane</keyword>
<evidence type="ECO:0000256" key="2">
    <source>
        <dbReference type="ARBA" id="ARBA00022692"/>
    </source>
</evidence>
<dbReference type="Gramene" id="RZC73586">
    <property type="protein sequence ID" value="RZC73586"/>
    <property type="gene ID" value="C5167_049066"/>
</dbReference>
<evidence type="ECO:0000313" key="9">
    <source>
        <dbReference type="EMBL" id="RZC73586.1"/>
    </source>
</evidence>
<name>A0A4Y7KL46_PAPSO</name>
<dbReference type="PANTHER" id="PTHR46626:SF1">
    <property type="entry name" value="RETICULON-LIKE PROTEIN B21"/>
    <property type="match status" value="1"/>
</dbReference>
<feature type="region of interest" description="Disordered" evidence="7">
    <location>
        <begin position="35"/>
        <end position="69"/>
    </location>
</feature>
<keyword evidence="3 6" id="KW-0256">Endoplasmic reticulum</keyword>
<dbReference type="GO" id="GO:0005789">
    <property type="term" value="C:endoplasmic reticulum membrane"/>
    <property type="evidence" value="ECO:0007669"/>
    <property type="project" value="UniProtKB-SubCell"/>
</dbReference>
<evidence type="ECO:0000256" key="5">
    <source>
        <dbReference type="ARBA" id="ARBA00023136"/>
    </source>
</evidence>
<evidence type="ECO:0000259" key="8">
    <source>
        <dbReference type="PROSITE" id="PS50845"/>
    </source>
</evidence>
<evidence type="ECO:0000256" key="1">
    <source>
        <dbReference type="ARBA" id="ARBA00004477"/>
    </source>
</evidence>
<dbReference type="Pfam" id="PF02453">
    <property type="entry name" value="Reticulon"/>
    <property type="match status" value="1"/>
</dbReference>
<keyword evidence="4 6" id="KW-1133">Transmembrane helix</keyword>
<evidence type="ECO:0000256" key="3">
    <source>
        <dbReference type="ARBA" id="ARBA00022824"/>
    </source>
</evidence>
<feature type="domain" description="Reticulon" evidence="8">
    <location>
        <begin position="246"/>
        <end position="347"/>
    </location>
</feature>
<accession>A0A4Y7KL46</accession>
<dbReference type="PANTHER" id="PTHR46626">
    <property type="entry name" value="RETICULON-LIKE PROTEIN B17"/>
    <property type="match status" value="1"/>
</dbReference>
<dbReference type="AlphaFoldDB" id="A0A4Y7KL46"/>
<feature type="transmembrane region" description="Helical" evidence="6">
    <location>
        <begin position="257"/>
        <end position="274"/>
    </location>
</feature>
<comment type="subcellular location">
    <subcellularLocation>
        <location evidence="1 6">Endoplasmic reticulum membrane</location>
        <topology evidence="1 6">Multi-pass membrane protein</topology>
    </subcellularLocation>
</comment>
<feature type="transmembrane region" description="Helical" evidence="6">
    <location>
        <begin position="280"/>
        <end position="300"/>
    </location>
</feature>
<feature type="transmembrane region" description="Helical" evidence="6">
    <location>
        <begin position="449"/>
        <end position="472"/>
    </location>
</feature>
<reference evidence="9 10" key="1">
    <citation type="journal article" date="2018" name="Science">
        <title>The opium poppy genome and morphinan production.</title>
        <authorList>
            <person name="Guo L."/>
            <person name="Winzer T."/>
            <person name="Yang X."/>
            <person name="Li Y."/>
            <person name="Ning Z."/>
            <person name="He Z."/>
            <person name="Teodor R."/>
            <person name="Lu Y."/>
            <person name="Bowser T.A."/>
            <person name="Graham I.A."/>
            <person name="Ye K."/>
        </authorList>
    </citation>
    <scope>NUCLEOTIDE SEQUENCE [LARGE SCALE GENOMIC DNA]</scope>
    <source>
        <strain evidence="10">cv. HN1</strain>
        <tissue evidence="9">Leaves</tissue>
    </source>
</reference>
<evidence type="ECO:0000256" key="6">
    <source>
        <dbReference type="RuleBase" id="RU363132"/>
    </source>
</evidence>
<organism evidence="9 10">
    <name type="scientific">Papaver somniferum</name>
    <name type="common">Opium poppy</name>
    <dbReference type="NCBI Taxonomy" id="3469"/>
    <lineage>
        <taxon>Eukaryota</taxon>
        <taxon>Viridiplantae</taxon>
        <taxon>Streptophyta</taxon>
        <taxon>Embryophyta</taxon>
        <taxon>Tracheophyta</taxon>
        <taxon>Spermatophyta</taxon>
        <taxon>Magnoliopsida</taxon>
        <taxon>Ranunculales</taxon>
        <taxon>Papaveraceae</taxon>
        <taxon>Papaveroideae</taxon>
        <taxon>Papaver</taxon>
    </lineage>
</organism>
<keyword evidence="10" id="KW-1185">Reference proteome</keyword>
<evidence type="ECO:0000256" key="7">
    <source>
        <dbReference type="SAM" id="MobiDB-lite"/>
    </source>
</evidence>
<keyword evidence="5 6" id="KW-0472">Membrane</keyword>
<sequence length="528" mass="59642">MEVSKRRSNGGSRNVVAGSVWESRMKMDQVKGGIKVFNGDHDQNSEQVNNNESCTQNQSGIVREQRRKTWNSEPVIDPILIRKTIVRSDEFSEEFLDSSNDDGFEETPILITKNKRSDEDEDASNPVILEKNPIPTRKSRLHSHKIGGYEINGDGDKDQLVVVKEEIKVSNKKNNLDVKEVKSTELIKPKKNLVSKEKINCQIPKTSIHTRETTVLNHPTLTKVSPVKVQEKLQGLAETQNKYQSIVDIVMWRDIKISSLVFGIGNLILLSHIVTKDINFSFISAISYTSLICIAVIFLYKAILNREPINLDDSNIIHSVGEEEVVCLVKVVLPWINKFILEFRHLLSGDPATTMKVKLVTLKFVDFSRYLLQHHLNVCRIPSHLTCEAVISSCTVCSITVHSGTLGELHNSVEGHYVGFPRSFQSAKILFYIFKAVNGRRNVWNSNTYTKVIAVVVLTLVWISSSTVARVWEVFMSIISIRYYQETLIQATETGSGGNMLEGDCIPNESQIGKEETVMESDWRAFFS</sequence>
<dbReference type="Proteomes" id="UP000316621">
    <property type="component" value="Chromosome 8"/>
</dbReference>
<dbReference type="STRING" id="3469.A0A4Y7KL46"/>
<dbReference type="InterPro" id="IPR003388">
    <property type="entry name" value="Reticulon"/>
</dbReference>
<proteinExistence type="predicted"/>
<dbReference type="OMA" id="DIVMWRD"/>
<dbReference type="InterPro" id="IPR044647">
    <property type="entry name" value="RTNLB17/18/21"/>
</dbReference>